<keyword evidence="6 7" id="KW-0675">Receptor</keyword>
<dbReference type="GeneID" id="27684335"/>
<evidence type="ECO:0000256" key="6">
    <source>
        <dbReference type="ARBA" id="ARBA00023170"/>
    </source>
</evidence>
<dbReference type="Proteomes" id="UP000053201">
    <property type="component" value="Unassembled WGS sequence"/>
</dbReference>
<dbReference type="PROSITE" id="PS00237">
    <property type="entry name" value="G_PROTEIN_RECEP_F1_1"/>
    <property type="match status" value="1"/>
</dbReference>
<keyword evidence="3 9" id="KW-1133">Transmembrane helix</keyword>
<feature type="region of interest" description="Disordered" evidence="8">
    <location>
        <begin position="210"/>
        <end position="239"/>
    </location>
</feature>
<evidence type="ECO:0000256" key="7">
    <source>
        <dbReference type="RuleBase" id="RU000688"/>
    </source>
</evidence>
<evidence type="ECO:0000259" key="10">
    <source>
        <dbReference type="PROSITE" id="PS50262"/>
    </source>
</evidence>
<dbReference type="AlphaFoldDB" id="A0A0L0HV09"/>
<dbReference type="GO" id="GO:0004930">
    <property type="term" value="F:G protein-coupled receptor activity"/>
    <property type="evidence" value="ECO:0007669"/>
    <property type="project" value="UniProtKB-KW"/>
</dbReference>
<feature type="transmembrane region" description="Helical" evidence="9">
    <location>
        <begin position="312"/>
        <end position="333"/>
    </location>
</feature>
<dbReference type="STRING" id="645134.A0A0L0HV09"/>
<dbReference type="eggNOG" id="KOG3656">
    <property type="taxonomic scope" value="Eukaryota"/>
</dbReference>
<evidence type="ECO:0000313" key="11">
    <source>
        <dbReference type="EMBL" id="KND04927.1"/>
    </source>
</evidence>
<keyword evidence="2 7" id="KW-0812">Transmembrane</keyword>
<evidence type="ECO:0000256" key="2">
    <source>
        <dbReference type="ARBA" id="ARBA00022692"/>
    </source>
</evidence>
<dbReference type="Gene3D" id="1.20.1070.10">
    <property type="entry name" value="Rhodopsin 7-helix transmembrane proteins"/>
    <property type="match status" value="1"/>
</dbReference>
<feature type="transmembrane region" description="Helical" evidence="9">
    <location>
        <begin position="274"/>
        <end position="300"/>
    </location>
</feature>
<evidence type="ECO:0000256" key="5">
    <source>
        <dbReference type="ARBA" id="ARBA00023136"/>
    </source>
</evidence>
<dbReference type="InterPro" id="IPR000276">
    <property type="entry name" value="GPCR_Rhodpsn"/>
</dbReference>
<keyword evidence="5 9" id="KW-0472">Membrane</keyword>
<accession>A0A0L0HV09</accession>
<dbReference type="GO" id="GO:0016020">
    <property type="term" value="C:membrane"/>
    <property type="evidence" value="ECO:0007669"/>
    <property type="project" value="UniProtKB-SubCell"/>
</dbReference>
<feature type="transmembrane region" description="Helical" evidence="9">
    <location>
        <begin position="531"/>
        <end position="551"/>
    </location>
</feature>
<keyword evidence="12" id="KW-1185">Reference proteome</keyword>
<dbReference type="OMA" id="ICICYLF"/>
<evidence type="ECO:0000256" key="1">
    <source>
        <dbReference type="ARBA" id="ARBA00004141"/>
    </source>
</evidence>
<keyword evidence="4 7" id="KW-0297">G-protein coupled receptor</keyword>
<dbReference type="InParanoid" id="A0A0L0HV09"/>
<dbReference type="InterPro" id="IPR050125">
    <property type="entry name" value="GPCR_opsins"/>
</dbReference>
<feature type="transmembrane region" description="Helical" evidence="9">
    <location>
        <begin position="432"/>
        <end position="455"/>
    </location>
</feature>
<evidence type="ECO:0000256" key="9">
    <source>
        <dbReference type="SAM" id="Phobius"/>
    </source>
</evidence>
<dbReference type="SMR" id="A0A0L0HV09"/>
<organism evidence="11 12">
    <name type="scientific">Spizellomyces punctatus (strain DAOM BR117)</name>
    <dbReference type="NCBI Taxonomy" id="645134"/>
    <lineage>
        <taxon>Eukaryota</taxon>
        <taxon>Fungi</taxon>
        <taxon>Fungi incertae sedis</taxon>
        <taxon>Chytridiomycota</taxon>
        <taxon>Chytridiomycota incertae sedis</taxon>
        <taxon>Chytridiomycetes</taxon>
        <taxon>Spizellomycetales</taxon>
        <taxon>Spizellomycetaceae</taxon>
        <taxon>Spizellomyces</taxon>
    </lineage>
</organism>
<dbReference type="PRINTS" id="PR00237">
    <property type="entry name" value="GPCRRHODOPSN"/>
</dbReference>
<dbReference type="EMBL" id="KQ257450">
    <property type="protein sequence ID" value="KND04927.1"/>
    <property type="molecule type" value="Genomic_DNA"/>
</dbReference>
<dbReference type="VEuPathDB" id="FungiDB:SPPG_00617"/>
<dbReference type="RefSeq" id="XP_016612966.1">
    <property type="nucleotide sequence ID" value="XM_016748947.1"/>
</dbReference>
<gene>
    <name evidence="11" type="ORF">SPPG_00617</name>
</gene>
<evidence type="ECO:0000256" key="8">
    <source>
        <dbReference type="SAM" id="MobiDB-lite"/>
    </source>
</evidence>
<feature type="transmembrane region" description="Helical" evidence="9">
    <location>
        <begin position="387"/>
        <end position="408"/>
    </location>
</feature>
<feature type="transmembrane region" description="Helical" evidence="9">
    <location>
        <begin position="493"/>
        <end position="511"/>
    </location>
</feature>
<dbReference type="InterPro" id="IPR017452">
    <property type="entry name" value="GPCR_Rhodpsn_7TM"/>
</dbReference>
<evidence type="ECO:0000256" key="3">
    <source>
        <dbReference type="ARBA" id="ARBA00022989"/>
    </source>
</evidence>
<dbReference type="PROSITE" id="PS50262">
    <property type="entry name" value="G_PROTEIN_RECEP_F1_2"/>
    <property type="match status" value="1"/>
</dbReference>
<comment type="similarity">
    <text evidence="7">Belongs to the G-protein coupled receptor 1 family.</text>
</comment>
<protein>
    <recommendedName>
        <fullName evidence="10">G-protein coupled receptors family 1 profile domain-containing protein</fullName>
    </recommendedName>
</protein>
<comment type="subcellular location">
    <subcellularLocation>
        <location evidence="1">Membrane</location>
        <topology evidence="1">Multi-pass membrane protein</topology>
    </subcellularLocation>
</comment>
<dbReference type="CDD" id="cd00637">
    <property type="entry name" value="7tm_classA_rhodopsin-like"/>
    <property type="match status" value="1"/>
</dbReference>
<keyword evidence="7" id="KW-0807">Transducer</keyword>
<sequence length="597" mass="66670">MPIDVIKPLAPSVLVSKEDYPPSYRANFGHPDDLVEASTKIEPDIFYYALDEYHRLFARLPIRLNGDTFTSATFILDTGASCGIYVNKGLEQLLTEHGRIQDDELGFSYMDIDHLERQVKVKIEQVPENHAQVNIIGLPLLLSVGLSIGIGHPADRHFDQEHAYSDLCLLCLANRNIEPKPVESTTLDPVQPMGDSDYAYTRDIHRRRKKDGRFDEQGCGTPSLTSGLRRKDEDAPNTQPKSVHLGFLLRHLPGSAMELREVDLAASYILEADLISLSAVCAVICTIGVVGNAFVVLLFITNNKLRTVTNALVLNLSVNDLGLSLFSAIILWANVASEKWALGYVGCHINGLINILFCGGSLVGLAIVGYERYLVIVKHTPMTARKALLAVSCAWCYCICLSSFPYWFGDRYVLSSSGIYCGGDWSNRKPTAIIFSILCLMTVSLPMKFFAVMYYHILRTARENTRCWAAREGPHSNDVDPKERLAQVLEARIARKAAILVLVFVVNWLLYDVQFMWELTAGRQAEKRLCQLSILGCYLNSACNPLLFITLDAKWKSAAYNILGIKWKRRNSVVGQDKAAKQTELKATYSVHETIDL</sequence>
<reference evidence="11 12" key="1">
    <citation type="submission" date="2009-08" db="EMBL/GenBank/DDBJ databases">
        <title>The Genome Sequence of Spizellomyces punctatus strain DAOM BR117.</title>
        <authorList>
            <consortium name="The Broad Institute Genome Sequencing Platform"/>
            <person name="Russ C."/>
            <person name="Cuomo C."/>
            <person name="Shea T."/>
            <person name="Young S.K."/>
            <person name="Zeng Q."/>
            <person name="Koehrsen M."/>
            <person name="Haas B."/>
            <person name="Borodovsky M."/>
            <person name="Guigo R."/>
            <person name="Alvarado L."/>
            <person name="Berlin A."/>
            <person name="Bochicchio J."/>
            <person name="Borenstein D."/>
            <person name="Chapman S."/>
            <person name="Chen Z."/>
            <person name="Engels R."/>
            <person name="Freedman E."/>
            <person name="Gellesch M."/>
            <person name="Goldberg J."/>
            <person name="Griggs A."/>
            <person name="Gujja S."/>
            <person name="Heiman D."/>
            <person name="Hepburn T."/>
            <person name="Howarth C."/>
            <person name="Jen D."/>
            <person name="Larson L."/>
            <person name="Lewis B."/>
            <person name="Mehta T."/>
            <person name="Park D."/>
            <person name="Pearson M."/>
            <person name="Roberts A."/>
            <person name="Saif S."/>
            <person name="Shenoy N."/>
            <person name="Sisk P."/>
            <person name="Stolte C."/>
            <person name="Sykes S."/>
            <person name="Thomson T."/>
            <person name="Walk T."/>
            <person name="White J."/>
            <person name="Yandava C."/>
            <person name="Burger G."/>
            <person name="Gray M.W."/>
            <person name="Holland P.W.H."/>
            <person name="King N."/>
            <person name="Lang F.B.F."/>
            <person name="Roger A.J."/>
            <person name="Ruiz-Trillo I."/>
            <person name="Lander E."/>
            <person name="Nusbaum C."/>
        </authorList>
    </citation>
    <scope>NUCLEOTIDE SEQUENCE [LARGE SCALE GENOMIC DNA]</scope>
    <source>
        <strain evidence="11 12">DAOM BR117</strain>
    </source>
</reference>
<name>A0A0L0HV09_SPIPD</name>
<evidence type="ECO:0000256" key="4">
    <source>
        <dbReference type="ARBA" id="ARBA00023040"/>
    </source>
</evidence>
<evidence type="ECO:0000313" key="12">
    <source>
        <dbReference type="Proteomes" id="UP000053201"/>
    </source>
</evidence>
<feature type="domain" description="G-protein coupled receptors family 1 profile" evidence="10">
    <location>
        <begin position="291"/>
        <end position="548"/>
    </location>
</feature>
<proteinExistence type="inferred from homology"/>
<dbReference type="PANTHER" id="PTHR24240">
    <property type="entry name" value="OPSIN"/>
    <property type="match status" value="1"/>
</dbReference>
<dbReference type="Pfam" id="PF00001">
    <property type="entry name" value="7tm_1"/>
    <property type="match status" value="1"/>
</dbReference>
<dbReference type="OrthoDB" id="2099933at2759"/>
<dbReference type="SUPFAM" id="SSF81321">
    <property type="entry name" value="Family A G protein-coupled receptor-like"/>
    <property type="match status" value="1"/>
</dbReference>
<feature type="transmembrane region" description="Helical" evidence="9">
    <location>
        <begin position="353"/>
        <end position="375"/>
    </location>
</feature>